<dbReference type="AlphaFoldDB" id="A0A387B956"/>
<protein>
    <submittedName>
        <fullName evidence="2">Nucleoside/nucleotide kinase family protein</fullName>
    </submittedName>
</protein>
<dbReference type="Pfam" id="PF00485">
    <property type="entry name" value="PRK"/>
    <property type="match status" value="1"/>
</dbReference>
<dbReference type="OrthoDB" id="3192509at2"/>
<dbReference type="RefSeq" id="WP_120762064.1">
    <property type="nucleotide sequence ID" value="NZ_CP032630.1"/>
</dbReference>
<gene>
    <name evidence="2" type="ORF">D7I47_05250</name>
</gene>
<accession>A0A387B956</accession>
<dbReference type="GO" id="GO:0005524">
    <property type="term" value="F:ATP binding"/>
    <property type="evidence" value="ECO:0007669"/>
    <property type="project" value="InterPro"/>
</dbReference>
<feature type="domain" description="Phosphoribulokinase/uridine kinase" evidence="1">
    <location>
        <begin position="21"/>
        <end position="197"/>
    </location>
</feature>
<dbReference type="InterPro" id="IPR027417">
    <property type="entry name" value="P-loop_NTPase"/>
</dbReference>
<keyword evidence="2" id="KW-0418">Kinase</keyword>
<name>A0A387B956_9MICO</name>
<sequence length="202" mass="21701">MTPERFAAELRTRAGTARLLVGIAGEPGSGKSTLARRTAEALGADAVVLPMDGFHLPQARLVELGRRERMGAPDTFDVAGFVRLLGEVRADAGPVDAPGFDREVEEAVPGAIRIDPGHRIVLVEGNYLLHDEGGWEAVAPLLDVTAFVRVDEALRIARLIRRHHRFGKTPAAAHAWATGPDEANAAVIRRTADRAELQVAVD</sequence>
<organism evidence="2 3">
    <name type="scientific">Protaetiibacter intestinalis</name>
    <dbReference type="NCBI Taxonomy" id="2419774"/>
    <lineage>
        <taxon>Bacteria</taxon>
        <taxon>Bacillati</taxon>
        <taxon>Actinomycetota</taxon>
        <taxon>Actinomycetes</taxon>
        <taxon>Micrococcales</taxon>
        <taxon>Microbacteriaceae</taxon>
        <taxon>Protaetiibacter</taxon>
    </lineage>
</organism>
<dbReference type="Proteomes" id="UP000278886">
    <property type="component" value="Chromosome"/>
</dbReference>
<evidence type="ECO:0000313" key="3">
    <source>
        <dbReference type="Proteomes" id="UP000278886"/>
    </source>
</evidence>
<reference evidence="3" key="1">
    <citation type="submission" date="2018-09" db="EMBL/GenBank/DDBJ databases">
        <title>Genome sequencing of strain 2DFWR-13.</title>
        <authorList>
            <person name="Heo J."/>
            <person name="Kim S.-J."/>
            <person name="Kwon S.-W."/>
        </authorList>
    </citation>
    <scope>NUCLEOTIDE SEQUENCE [LARGE SCALE GENOMIC DNA]</scope>
    <source>
        <strain evidence="3">2DFWR-13</strain>
    </source>
</reference>
<dbReference type="EMBL" id="CP032630">
    <property type="protein sequence ID" value="AYF97715.1"/>
    <property type="molecule type" value="Genomic_DNA"/>
</dbReference>
<proteinExistence type="predicted"/>
<dbReference type="Gene3D" id="3.40.50.300">
    <property type="entry name" value="P-loop containing nucleotide triphosphate hydrolases"/>
    <property type="match status" value="1"/>
</dbReference>
<keyword evidence="3" id="KW-1185">Reference proteome</keyword>
<dbReference type="GO" id="GO:0016301">
    <property type="term" value="F:kinase activity"/>
    <property type="evidence" value="ECO:0007669"/>
    <property type="project" value="UniProtKB-KW"/>
</dbReference>
<dbReference type="PANTHER" id="PTHR10285">
    <property type="entry name" value="URIDINE KINASE"/>
    <property type="match status" value="1"/>
</dbReference>
<evidence type="ECO:0000313" key="2">
    <source>
        <dbReference type="EMBL" id="AYF97715.1"/>
    </source>
</evidence>
<keyword evidence="2" id="KW-0808">Transferase</keyword>
<dbReference type="SUPFAM" id="SSF52540">
    <property type="entry name" value="P-loop containing nucleoside triphosphate hydrolases"/>
    <property type="match status" value="1"/>
</dbReference>
<dbReference type="InterPro" id="IPR006083">
    <property type="entry name" value="PRK/URK"/>
</dbReference>
<evidence type="ECO:0000259" key="1">
    <source>
        <dbReference type="Pfam" id="PF00485"/>
    </source>
</evidence>
<dbReference type="NCBIfam" id="NF006743">
    <property type="entry name" value="PRK09270.1-2"/>
    <property type="match status" value="1"/>
</dbReference>
<dbReference type="KEGG" id="lyd:D7I47_05250"/>